<keyword evidence="22" id="KW-1185">Reference proteome</keyword>
<dbReference type="GO" id="GO:0005524">
    <property type="term" value="F:ATP binding"/>
    <property type="evidence" value="ECO:0007669"/>
    <property type="project" value="UniProtKB-KW"/>
</dbReference>
<evidence type="ECO:0000313" key="22">
    <source>
        <dbReference type="Proteomes" id="UP000075809"/>
    </source>
</evidence>
<evidence type="ECO:0000256" key="9">
    <source>
        <dbReference type="ARBA" id="ARBA00022723"/>
    </source>
</evidence>
<keyword evidence="15" id="KW-0472">Membrane</keyword>
<evidence type="ECO:0000256" key="7">
    <source>
        <dbReference type="ARBA" id="ARBA00022563"/>
    </source>
</evidence>
<dbReference type="SUPFAM" id="SSF53623">
    <property type="entry name" value="MurD-like peptide ligases, catalytic domain"/>
    <property type="match status" value="1"/>
</dbReference>
<dbReference type="STRING" id="64791.A0A151XE94"/>
<evidence type="ECO:0000259" key="20">
    <source>
        <dbReference type="Pfam" id="PF08245"/>
    </source>
</evidence>
<keyword evidence="14" id="KW-0496">Mitochondrion</keyword>
<dbReference type="InterPro" id="IPR023600">
    <property type="entry name" value="Folylpolyglutamate_synth_euk"/>
</dbReference>
<dbReference type="EMBL" id="KQ982254">
    <property type="protein sequence ID" value="KYQ58683.1"/>
    <property type="molecule type" value="Genomic_DNA"/>
</dbReference>
<evidence type="ECO:0000256" key="16">
    <source>
        <dbReference type="ARBA" id="ARBA00047493"/>
    </source>
</evidence>
<evidence type="ECO:0000313" key="21">
    <source>
        <dbReference type="EMBL" id="KYQ58683.1"/>
    </source>
</evidence>
<evidence type="ECO:0000256" key="11">
    <source>
        <dbReference type="ARBA" id="ARBA00022792"/>
    </source>
</evidence>
<evidence type="ECO:0000256" key="12">
    <source>
        <dbReference type="ARBA" id="ARBA00022840"/>
    </source>
</evidence>
<comment type="similarity">
    <text evidence="5 17">Belongs to the folylpolyglutamate synthase family.</text>
</comment>
<keyword evidence="6" id="KW-0963">Cytoplasm</keyword>
<evidence type="ECO:0000256" key="14">
    <source>
        <dbReference type="ARBA" id="ARBA00023128"/>
    </source>
</evidence>
<dbReference type="InterPro" id="IPR036565">
    <property type="entry name" value="Mur-like_cat_sf"/>
</dbReference>
<dbReference type="GO" id="GO:0005759">
    <property type="term" value="C:mitochondrial matrix"/>
    <property type="evidence" value="ECO:0007669"/>
    <property type="project" value="UniProtKB-SubCell"/>
</dbReference>
<feature type="domain" description="Mur ligase central" evidence="20">
    <location>
        <begin position="62"/>
        <end position="230"/>
    </location>
</feature>
<evidence type="ECO:0000256" key="13">
    <source>
        <dbReference type="ARBA" id="ARBA00022842"/>
    </source>
</evidence>
<reference evidence="21 22" key="1">
    <citation type="submission" date="2015-09" db="EMBL/GenBank/DDBJ databases">
        <title>Trachymyrmex zeteki WGS genome.</title>
        <authorList>
            <person name="Nygaard S."/>
            <person name="Hu H."/>
            <person name="Boomsma J."/>
            <person name="Zhang G."/>
        </authorList>
    </citation>
    <scope>NUCLEOTIDE SEQUENCE [LARGE SCALE GENOMIC DNA]</scope>
    <source>
        <strain evidence="21">Tzet28-1</strain>
        <tissue evidence="21">Whole body</tissue>
    </source>
</reference>
<evidence type="ECO:0000256" key="8">
    <source>
        <dbReference type="ARBA" id="ARBA00022598"/>
    </source>
</evidence>
<dbReference type="InterPro" id="IPR018109">
    <property type="entry name" value="Folylpolyglutamate_synth_CS"/>
</dbReference>
<feature type="binding site" evidence="19">
    <location>
        <position position="160"/>
    </location>
    <ligand>
        <name>Mg(2+)</name>
        <dbReference type="ChEBI" id="CHEBI:18420"/>
        <label>1</label>
    </ligand>
</feature>
<proteinExistence type="inferred from homology"/>
<comment type="catalytic activity">
    <reaction evidence="16 17">
        <text>(6S)-5,6,7,8-tetrahydrofolyl-(gamma-L-Glu)(n) + L-glutamate + ATP = (6S)-5,6,7,8-tetrahydrofolyl-(gamma-L-Glu)(n+1) + ADP + phosphate + H(+)</text>
        <dbReference type="Rhea" id="RHEA:10580"/>
        <dbReference type="Rhea" id="RHEA-COMP:14738"/>
        <dbReference type="Rhea" id="RHEA-COMP:14740"/>
        <dbReference type="ChEBI" id="CHEBI:15378"/>
        <dbReference type="ChEBI" id="CHEBI:29985"/>
        <dbReference type="ChEBI" id="CHEBI:30616"/>
        <dbReference type="ChEBI" id="CHEBI:43474"/>
        <dbReference type="ChEBI" id="CHEBI:141005"/>
        <dbReference type="ChEBI" id="CHEBI:456216"/>
        <dbReference type="EC" id="6.3.2.17"/>
    </reaction>
</comment>
<dbReference type="GO" id="GO:0005743">
    <property type="term" value="C:mitochondrial inner membrane"/>
    <property type="evidence" value="ECO:0007669"/>
    <property type="project" value="UniProtKB-SubCell"/>
</dbReference>
<organism evidence="21 22">
    <name type="scientific">Mycetomoellerius zeteki</name>
    <dbReference type="NCBI Taxonomy" id="64791"/>
    <lineage>
        <taxon>Eukaryota</taxon>
        <taxon>Metazoa</taxon>
        <taxon>Ecdysozoa</taxon>
        <taxon>Arthropoda</taxon>
        <taxon>Hexapoda</taxon>
        <taxon>Insecta</taxon>
        <taxon>Pterygota</taxon>
        <taxon>Neoptera</taxon>
        <taxon>Endopterygota</taxon>
        <taxon>Hymenoptera</taxon>
        <taxon>Apocrita</taxon>
        <taxon>Aculeata</taxon>
        <taxon>Formicoidea</taxon>
        <taxon>Formicidae</taxon>
        <taxon>Myrmicinae</taxon>
        <taxon>Mycetomoellerius</taxon>
    </lineage>
</organism>
<keyword evidence="11" id="KW-0999">Mitochondrion inner membrane</keyword>
<dbReference type="InterPro" id="IPR036615">
    <property type="entry name" value="Mur_ligase_C_dom_sf"/>
</dbReference>
<evidence type="ECO:0000256" key="3">
    <source>
        <dbReference type="ARBA" id="ARBA00004496"/>
    </source>
</evidence>
<evidence type="ECO:0000256" key="18">
    <source>
        <dbReference type="PIRSR" id="PIRSR038895-1"/>
    </source>
</evidence>
<keyword evidence="12 18" id="KW-0067">ATP-binding</keyword>
<dbReference type="Gene3D" id="3.90.190.20">
    <property type="entry name" value="Mur ligase, C-terminal domain"/>
    <property type="match status" value="1"/>
</dbReference>
<keyword evidence="10 18" id="KW-0547">Nucleotide-binding</keyword>
<evidence type="ECO:0000256" key="19">
    <source>
        <dbReference type="PIRSR" id="PIRSR038895-2"/>
    </source>
</evidence>
<dbReference type="PIRSF" id="PIRSF038895">
    <property type="entry name" value="FPGS"/>
    <property type="match status" value="1"/>
</dbReference>
<evidence type="ECO:0000256" key="6">
    <source>
        <dbReference type="ARBA" id="ARBA00022490"/>
    </source>
</evidence>
<dbReference type="Proteomes" id="UP000075809">
    <property type="component" value="Unassembled WGS sequence"/>
</dbReference>
<evidence type="ECO:0000256" key="2">
    <source>
        <dbReference type="ARBA" id="ARBA00004305"/>
    </source>
</evidence>
<sequence>MCETECTKEAIKVLSLTLQSNAAYLQSVKNANDSSKLKEVEKYLLRSGITLEQLDSLSIIHVAGTKGKGSTCAFTEAILRQHGYSTGFFSSPHLVSVRERIRLNGEPISQAHFTRFFWNVYQRLEQKREYEYDMPTYFKFLTILSFHVFLEANIDVAIVEVGIGGELDCTNILRNPVCVGITSLGLEHVSLLGNTLEEIAHQKSGIFKPHTTAFTVPQSESVMRVLQKRAVERRCHDLQIVSTTEGCKWNDVFLLAGIDIKSVQQQNALLSISIAHEWMKSRYDQSIINDKYTNGYYNLQSEKNDLSQIISPNKVATALMNCKWPARMQILRTSVADFFLDGAHTIESIVNCVSWFKRVSRGTSSKFLIFNISGDRNSLELLKLLKSLDFDRVYFAPNYAGVISVEDLSNYILLDEQRKKCKKHCELWGDNSVSKNTVAEVLYDIKKHVSSQVNSHDKVEVLVTGSLHLNGAVLTILDPNLSMTSDF</sequence>
<dbReference type="NCBIfam" id="TIGR01499">
    <property type="entry name" value="folC"/>
    <property type="match status" value="1"/>
</dbReference>
<evidence type="ECO:0000256" key="10">
    <source>
        <dbReference type="ARBA" id="ARBA00022741"/>
    </source>
</evidence>
<feature type="binding site" evidence="19">
    <location>
        <position position="91"/>
    </location>
    <ligand>
        <name>Mg(2+)</name>
        <dbReference type="ChEBI" id="CHEBI:18420"/>
        <label>1</label>
    </ligand>
</feature>
<accession>A0A151XE94</accession>
<feature type="binding site" evidence="18">
    <location>
        <position position="341"/>
    </location>
    <ligand>
        <name>ATP</name>
        <dbReference type="ChEBI" id="CHEBI:30616"/>
    </ligand>
</feature>
<keyword evidence="13 19" id="KW-0460">Magnesium</keyword>
<feature type="binding site" evidence="18">
    <location>
        <position position="327"/>
    </location>
    <ligand>
        <name>ATP</name>
        <dbReference type="ChEBI" id="CHEBI:30616"/>
    </ligand>
</feature>
<dbReference type="PROSITE" id="PS01012">
    <property type="entry name" value="FOLYLPOLYGLU_SYNT_2"/>
    <property type="match status" value="1"/>
</dbReference>
<evidence type="ECO:0000256" key="15">
    <source>
        <dbReference type="ARBA" id="ARBA00023136"/>
    </source>
</evidence>
<comment type="pathway">
    <text evidence="4 17">Cofactor biosynthesis; tetrahydrofolylpolyglutamate biosynthesis.</text>
</comment>
<evidence type="ECO:0000256" key="5">
    <source>
        <dbReference type="ARBA" id="ARBA00008276"/>
    </source>
</evidence>
<dbReference type="GO" id="GO:0006730">
    <property type="term" value="P:one-carbon metabolic process"/>
    <property type="evidence" value="ECO:0007669"/>
    <property type="project" value="UniProtKB-KW"/>
</dbReference>
<comment type="subcellular location">
    <subcellularLocation>
        <location evidence="3">Cytoplasm</location>
    </subcellularLocation>
    <subcellularLocation>
        <location evidence="1">Mitochondrion inner membrane</location>
    </subcellularLocation>
    <subcellularLocation>
        <location evidence="2">Mitochondrion matrix</location>
    </subcellularLocation>
</comment>
<dbReference type="UniPathway" id="UPA00850"/>
<dbReference type="Pfam" id="PF08245">
    <property type="entry name" value="Mur_ligase_M"/>
    <property type="match status" value="1"/>
</dbReference>
<dbReference type="Gene3D" id="3.40.1190.10">
    <property type="entry name" value="Mur-like, catalytic domain"/>
    <property type="match status" value="1"/>
</dbReference>
<dbReference type="GO" id="GO:0004326">
    <property type="term" value="F:tetrahydrofolylpolyglutamate synthase activity"/>
    <property type="evidence" value="ECO:0007669"/>
    <property type="project" value="UniProtKB-EC"/>
</dbReference>
<comment type="cofactor">
    <cofactor evidence="17">
        <name>a monovalent cation</name>
        <dbReference type="ChEBI" id="CHEBI:60242"/>
    </cofactor>
    <text evidence="17">A monovalent cation.</text>
</comment>
<feature type="binding site" evidence="19">
    <location>
        <position position="188"/>
    </location>
    <ligand>
        <name>Mg(2+)</name>
        <dbReference type="ChEBI" id="CHEBI:18420"/>
        <label>1</label>
    </ligand>
</feature>
<dbReference type="InterPro" id="IPR013221">
    <property type="entry name" value="Mur_ligase_cen"/>
</dbReference>
<evidence type="ECO:0000256" key="1">
    <source>
        <dbReference type="ARBA" id="ARBA00004273"/>
    </source>
</evidence>
<name>A0A151XE94_9HYME</name>
<dbReference type="GO" id="GO:0005829">
    <property type="term" value="C:cytosol"/>
    <property type="evidence" value="ECO:0007669"/>
    <property type="project" value="TreeGrafter"/>
</dbReference>
<dbReference type="SUPFAM" id="SSF53244">
    <property type="entry name" value="MurD-like peptide ligases, peptide-binding domain"/>
    <property type="match status" value="1"/>
</dbReference>
<gene>
    <name evidence="21" type="ORF">ALC60_02331</name>
</gene>
<dbReference type="InterPro" id="IPR001645">
    <property type="entry name" value="Folylpolyglutamate_synth"/>
</dbReference>
<dbReference type="PANTHER" id="PTHR11136:SF5">
    <property type="entry name" value="FOLYLPOLYGLUTAMATE SYNTHASE, MITOCHONDRIAL"/>
    <property type="match status" value="1"/>
</dbReference>
<protein>
    <recommendedName>
        <fullName evidence="17">Folylpolyglutamate synthase</fullName>
        <ecNumber evidence="17">6.3.2.17</ecNumber>
    </recommendedName>
    <alternativeName>
        <fullName evidence="17">Folylpoly-gamma-glutamate synthetase</fullName>
    </alternativeName>
    <alternativeName>
        <fullName evidence="17">Tetrahydrofolylpolyglutamate synthase</fullName>
    </alternativeName>
</protein>
<keyword evidence="8 17" id="KW-0436">Ligase</keyword>
<dbReference type="EC" id="6.3.2.17" evidence="17"/>
<keyword evidence="7 17" id="KW-0554">One-carbon metabolism</keyword>
<evidence type="ECO:0000256" key="4">
    <source>
        <dbReference type="ARBA" id="ARBA00005150"/>
    </source>
</evidence>
<dbReference type="PANTHER" id="PTHR11136">
    <property type="entry name" value="FOLYLPOLYGLUTAMATE SYNTHASE-RELATED"/>
    <property type="match status" value="1"/>
</dbReference>
<comment type="function">
    <text evidence="17">Catalyzes conversion of folates to polyglutamate derivatives allowing concentration of folate compounds in the cell and the intracellular retention of these cofactors, which are important substrates for most of the folate-dependent enzymes that are involved in one-carbon transfer reactions involved in purine, pyrimidine and amino acid synthesis.</text>
</comment>
<dbReference type="GO" id="GO:0046872">
    <property type="term" value="F:metal ion binding"/>
    <property type="evidence" value="ECO:0007669"/>
    <property type="project" value="UniProtKB-KW"/>
</dbReference>
<evidence type="ECO:0000256" key="17">
    <source>
        <dbReference type="PIRNR" id="PIRNR038895"/>
    </source>
</evidence>
<dbReference type="AlphaFoldDB" id="A0A151XE94"/>
<keyword evidence="9 19" id="KW-0479">Metal-binding</keyword>